<dbReference type="EMBL" id="QGGW01000007">
    <property type="protein sequence ID" value="PWK59526.1"/>
    <property type="molecule type" value="Genomic_DNA"/>
</dbReference>
<dbReference type="RefSeq" id="WP_146200004.1">
    <property type="nucleotide sequence ID" value="NZ_QGGW01000007.1"/>
</dbReference>
<evidence type="ECO:0000313" key="2">
    <source>
        <dbReference type="EMBL" id="PWK59526.1"/>
    </source>
</evidence>
<dbReference type="OrthoDB" id="7864986at2"/>
<comment type="caution">
    <text evidence="2">The sequence shown here is derived from an EMBL/GenBank/DDBJ whole genome shotgun (WGS) entry which is preliminary data.</text>
</comment>
<dbReference type="AlphaFoldDB" id="A0A316GF03"/>
<feature type="chain" id="PRO_5016284750" evidence="1">
    <location>
        <begin position="23"/>
        <end position="179"/>
    </location>
</feature>
<keyword evidence="3" id="KW-1185">Reference proteome</keyword>
<protein>
    <submittedName>
        <fullName evidence="2">Uncharacterized protein</fullName>
    </submittedName>
</protein>
<name>A0A316GF03_9RHOB</name>
<dbReference type="Proteomes" id="UP000245708">
    <property type="component" value="Unassembled WGS sequence"/>
</dbReference>
<sequence>MKTHMKFGASALALLLSTAAFAAVDQIREIDVTADVSAIQNEAAALYWGNLEADLEAAIAARVSGLMTEEERAATQNITSANNSEPKDGSTILVDIREVELTNSFGRALNLGDAVLVGQVNIVDLADNSNADGYELSVSLETANVVVPAGQTMMLNADDSVTYHLLVDAFAQAVVDRLN</sequence>
<reference evidence="2 3" key="1">
    <citation type="submission" date="2018-05" db="EMBL/GenBank/DDBJ databases">
        <title>Genomic Encyclopedia of Type Strains, Phase IV (KMG-IV): sequencing the most valuable type-strain genomes for metagenomic binning, comparative biology and taxonomic classification.</title>
        <authorList>
            <person name="Goeker M."/>
        </authorList>
    </citation>
    <scope>NUCLEOTIDE SEQUENCE [LARGE SCALE GENOMIC DNA]</scope>
    <source>
        <strain evidence="2 3">DSM 16097</strain>
    </source>
</reference>
<proteinExistence type="predicted"/>
<feature type="signal peptide" evidence="1">
    <location>
        <begin position="1"/>
        <end position="22"/>
    </location>
</feature>
<evidence type="ECO:0000256" key="1">
    <source>
        <dbReference type="SAM" id="SignalP"/>
    </source>
</evidence>
<gene>
    <name evidence="2" type="ORF">C7455_10771</name>
</gene>
<keyword evidence="1" id="KW-0732">Signal</keyword>
<accession>A0A316GF03</accession>
<evidence type="ECO:0000313" key="3">
    <source>
        <dbReference type="Proteomes" id="UP000245708"/>
    </source>
</evidence>
<organism evidence="2 3">
    <name type="scientific">Roseicyclus mahoneyensis</name>
    <dbReference type="NCBI Taxonomy" id="164332"/>
    <lineage>
        <taxon>Bacteria</taxon>
        <taxon>Pseudomonadati</taxon>
        <taxon>Pseudomonadota</taxon>
        <taxon>Alphaproteobacteria</taxon>
        <taxon>Rhodobacterales</taxon>
        <taxon>Roseobacteraceae</taxon>
        <taxon>Roseicyclus</taxon>
    </lineage>
</organism>